<keyword evidence="1" id="KW-0472">Membrane</keyword>
<dbReference type="SMART" id="SM00261">
    <property type="entry name" value="FU"/>
    <property type="match status" value="4"/>
</dbReference>
<evidence type="ECO:0000259" key="2">
    <source>
        <dbReference type="SMART" id="SM00181"/>
    </source>
</evidence>
<sequence>MNQICDNICKDCTGSCATCKEAVDKCTTCKSGFILAGDKCEACPKDCANCDDDKAICKLCNDNFFTEDNTCTKCDGNTTKQCKCGEAVNCATCEASNKEKCETCITGYKNGIDDTCSTCNDGYLMVKMICTKCESNCATCHESLEKCDTCANSYTMSINQTCEKNCSTALVNGNACIGTDSSACGSKGQITECKCANAKNCLICNDSNTTCGSCLPGYKFESDKCEKCEDGYSKTGDFCFIPRKEAGNLSGGAVTGIVISVLVVVGAVGGGLAYYFIKKGKK</sequence>
<feature type="transmembrane region" description="Helical" evidence="1">
    <location>
        <begin position="253"/>
        <end position="277"/>
    </location>
</feature>
<gene>
    <name evidence="3" type="ORF">SS50377_17480</name>
</gene>
<keyword evidence="1" id="KW-1133">Transmembrane helix</keyword>
<dbReference type="SUPFAM" id="SSF57184">
    <property type="entry name" value="Growth factor receptor domain"/>
    <property type="match status" value="1"/>
</dbReference>
<dbReference type="InterPro" id="IPR006212">
    <property type="entry name" value="Furin_repeat"/>
</dbReference>
<feature type="domain" description="EGF-like" evidence="2">
    <location>
        <begin position="132"/>
        <end position="163"/>
    </location>
</feature>
<dbReference type="SMART" id="SM00181">
    <property type="entry name" value="EGF"/>
    <property type="match status" value="5"/>
</dbReference>
<dbReference type="VEuPathDB" id="GiardiaDB:SS50377_21567"/>
<name>V6LF11_9EUKA</name>
<proteinExistence type="predicted"/>
<dbReference type="AlphaFoldDB" id="V6LF11"/>
<feature type="domain" description="EGF-like" evidence="2">
    <location>
        <begin position="192"/>
        <end position="226"/>
    </location>
</feature>
<accession>V6LF11</accession>
<dbReference type="InterPro" id="IPR052798">
    <property type="entry name" value="Giardia_VSA"/>
</dbReference>
<protein>
    <submittedName>
        <fullName evidence="3">Cysteine-rich membrane protein 1</fullName>
    </submittedName>
</protein>
<dbReference type="InterPro" id="IPR009030">
    <property type="entry name" value="Growth_fac_rcpt_cys_sf"/>
</dbReference>
<dbReference type="PANTHER" id="PTHR23275">
    <property type="entry name" value="CABRIOLET.-RELATED"/>
    <property type="match status" value="1"/>
</dbReference>
<organism evidence="3">
    <name type="scientific">Spironucleus salmonicida</name>
    <dbReference type="NCBI Taxonomy" id="348837"/>
    <lineage>
        <taxon>Eukaryota</taxon>
        <taxon>Metamonada</taxon>
        <taxon>Diplomonadida</taxon>
        <taxon>Hexamitidae</taxon>
        <taxon>Hexamitinae</taxon>
        <taxon>Spironucleus</taxon>
    </lineage>
</organism>
<feature type="domain" description="EGF-like" evidence="2">
    <location>
        <begin position="11"/>
        <end position="41"/>
    </location>
</feature>
<dbReference type="EMBL" id="KI546152">
    <property type="protein sequence ID" value="EST42858.1"/>
    <property type="molecule type" value="Genomic_DNA"/>
</dbReference>
<dbReference type="InterPro" id="IPR000742">
    <property type="entry name" value="EGF"/>
</dbReference>
<feature type="domain" description="EGF-like" evidence="2">
    <location>
        <begin position="42"/>
        <end position="72"/>
    </location>
</feature>
<dbReference type="Gene3D" id="2.10.220.10">
    <property type="entry name" value="Hormone Receptor, Insulin-like Growth Factor Receptor 1, Chain A, domain 2"/>
    <property type="match status" value="1"/>
</dbReference>
<reference evidence="3" key="1">
    <citation type="journal article" date="2014" name="PLoS Genet.">
        <title>The Genome of Spironucleus salmonicida Highlights a Fish Pathogen Adapted to Fluctuating Environments.</title>
        <authorList>
            <person name="Xu F."/>
            <person name="Jerlstrom-Hultqvist J."/>
            <person name="Einarsson E."/>
            <person name="Astvaldsson A."/>
            <person name="Svard S.G."/>
            <person name="Andersson J.O."/>
        </authorList>
    </citation>
    <scope>NUCLEOTIDE SEQUENCE</scope>
</reference>
<feature type="domain" description="EGF-like" evidence="2">
    <location>
        <begin position="92"/>
        <end position="131"/>
    </location>
</feature>
<evidence type="ECO:0000313" key="3">
    <source>
        <dbReference type="EMBL" id="EST42858.1"/>
    </source>
</evidence>
<keyword evidence="1" id="KW-0812">Transmembrane</keyword>
<dbReference type="PANTHER" id="PTHR23275:SF100">
    <property type="entry name" value="EGF-LIKE DOMAIN-CONTAINING PROTEIN"/>
    <property type="match status" value="1"/>
</dbReference>
<evidence type="ECO:0000256" key="1">
    <source>
        <dbReference type="SAM" id="Phobius"/>
    </source>
</evidence>